<feature type="zinc finger region" description="C3H1-type" evidence="1">
    <location>
        <begin position="471"/>
        <end position="499"/>
    </location>
</feature>
<keyword evidence="1" id="KW-0479">Metal-binding</keyword>
<name>A0A1Q9D9D8_SYMMI</name>
<protein>
    <submittedName>
        <fullName evidence="4">Copia protein</fullName>
    </submittedName>
</protein>
<dbReference type="CDD" id="cd09272">
    <property type="entry name" value="RNase_HI_RT_Ty1"/>
    <property type="match status" value="1"/>
</dbReference>
<feature type="region of interest" description="Disordered" evidence="2">
    <location>
        <begin position="1178"/>
        <end position="1212"/>
    </location>
</feature>
<accession>A0A1Q9D9D8</accession>
<feature type="compositionally biased region" description="Acidic residues" evidence="2">
    <location>
        <begin position="1189"/>
        <end position="1204"/>
    </location>
</feature>
<dbReference type="SUPFAM" id="SSF53098">
    <property type="entry name" value="Ribonuclease H-like"/>
    <property type="match status" value="1"/>
</dbReference>
<feature type="compositionally biased region" description="Polar residues" evidence="2">
    <location>
        <begin position="451"/>
        <end position="464"/>
    </location>
</feature>
<evidence type="ECO:0000313" key="4">
    <source>
        <dbReference type="EMBL" id="OLP91739.1"/>
    </source>
</evidence>
<feature type="compositionally biased region" description="Acidic residues" evidence="2">
    <location>
        <begin position="2482"/>
        <end position="2491"/>
    </location>
</feature>
<proteinExistence type="predicted"/>
<dbReference type="Proteomes" id="UP000186817">
    <property type="component" value="Unassembled WGS sequence"/>
</dbReference>
<organism evidence="4 5">
    <name type="scientific">Symbiodinium microadriaticum</name>
    <name type="common">Dinoflagellate</name>
    <name type="synonym">Zooxanthella microadriatica</name>
    <dbReference type="NCBI Taxonomy" id="2951"/>
    <lineage>
        <taxon>Eukaryota</taxon>
        <taxon>Sar</taxon>
        <taxon>Alveolata</taxon>
        <taxon>Dinophyceae</taxon>
        <taxon>Suessiales</taxon>
        <taxon>Symbiodiniaceae</taxon>
        <taxon>Symbiodinium</taxon>
    </lineage>
</organism>
<dbReference type="EMBL" id="LSRX01000651">
    <property type="protein sequence ID" value="OLP91739.1"/>
    <property type="molecule type" value="Genomic_DNA"/>
</dbReference>
<keyword evidence="5" id="KW-1185">Reference proteome</keyword>
<dbReference type="InterPro" id="IPR012337">
    <property type="entry name" value="RNaseH-like_sf"/>
</dbReference>
<feature type="region of interest" description="Disordered" evidence="2">
    <location>
        <begin position="520"/>
        <end position="588"/>
    </location>
</feature>
<dbReference type="InterPro" id="IPR000571">
    <property type="entry name" value="Znf_CCCH"/>
</dbReference>
<dbReference type="GO" id="GO:0003676">
    <property type="term" value="F:nucleic acid binding"/>
    <property type="evidence" value="ECO:0007669"/>
    <property type="project" value="InterPro"/>
</dbReference>
<dbReference type="Gene3D" id="3.30.420.10">
    <property type="entry name" value="Ribonuclease H-like superfamily/Ribonuclease H"/>
    <property type="match status" value="1"/>
</dbReference>
<dbReference type="InterPro" id="IPR036397">
    <property type="entry name" value="RNaseH_sf"/>
</dbReference>
<evidence type="ECO:0000313" key="5">
    <source>
        <dbReference type="Proteomes" id="UP000186817"/>
    </source>
</evidence>
<feature type="compositionally biased region" description="Low complexity" evidence="2">
    <location>
        <begin position="546"/>
        <end position="563"/>
    </location>
</feature>
<evidence type="ECO:0000256" key="1">
    <source>
        <dbReference type="PROSITE-ProRule" id="PRU00723"/>
    </source>
</evidence>
<feature type="compositionally biased region" description="Low complexity" evidence="2">
    <location>
        <begin position="2418"/>
        <end position="2431"/>
    </location>
</feature>
<feature type="region of interest" description="Disordered" evidence="2">
    <location>
        <begin position="2410"/>
        <end position="2491"/>
    </location>
</feature>
<dbReference type="OrthoDB" id="432987at2759"/>
<feature type="region of interest" description="Disordered" evidence="2">
    <location>
        <begin position="1828"/>
        <end position="1871"/>
    </location>
</feature>
<feature type="region of interest" description="Disordered" evidence="2">
    <location>
        <begin position="1412"/>
        <end position="1432"/>
    </location>
</feature>
<keyword evidence="1" id="KW-0862">Zinc</keyword>
<keyword evidence="1" id="KW-0863">Zinc-finger</keyword>
<sequence>MAHPAPSDDRDGQQVMRWRLATSAKVDEPFERLFPAGNRLRGQWMDGHFKLPFCTVIGLGAHKRSNLKALGLQCSLFYLQVIGLGAHKRNNFKALGLQCSLFYLQVIGLGMCKKMYLKALGLQCNLLYLQVNMGPVDFAPGVGAGSGMVETLAAPATGANTLETLVAGITQIQQVLLRGKASGETSEFDPSKAVSEFPKLAENTPESGAIDFQDWLYLVEQQVGSLAAGASTWWTGMLEAAMQAYSAYQAATPIQRLTVKAELPFEWEDEKYSKLEKRVAALMLGALPQQMKEEMVSYRVRRVHQQLFRLLINYQPGGSTDRALVLAQLEAKEVSADPGEVVAALRKWFRWLQRARDLQLSLPDPSVQIRSLTILVKRLEEKNPDLQFKISLAKTELRVESRPSQETALKFFQHLLAEIEQMGPSRSTSRGNNAASAAATSTTPAGDPRTKSAQATPTRETPTSPKEGKGDGKGNPCKWFLSEQGCGRGRSCKFLHDWTQVVKAERCLVCGSKLHKVRDCPRKDLEPTNNSLAPRGLNKKELKTLSSTSTPSTSTTSASTTTVSPPPPPSQPVAAMTPAAKAAADPPLSVSNESLREVLAETTKVLKALAPTSDAASSLDRGQAAVQDPLQLLSRRLQRIQLAKVEEKVALLDSGASHAYRNARDDEEKQRARPVNVRLAEGETTLLQTESGTLIGEGQCDTLVPLGQLVEILGCKVRWTKGNLVVTHPVHGKLRVRVRDYCPELAEHEVLKLIAELEEKRLSELNSLVNTLELKVVQSERVMEWFEHCQKYVASGDRTDLLAAMSKAPFLQGLPLGTIATAAEEIPTRDADGWRLLKSMPWSRRKRRSLFQEKDWNVHLFSGPSRKADPTTTAAKMAMIEASGAKVDVDLRNSNLLDLNKSNGIYKVLLWAAAQGRLRTLIGGPPRRSYVVEDTYRRPKEEALIVKMLVLAMVAMEGRRQTRSERLGFALEHPNRDIPGGALWSSPMWKSFSECFSMTVINLSQGSTGSNMDLEGLEGLTRTTNASGVWTDEFVKCVGTAVNAWNGFSLGESILCSLEVDRALSASLGKMTAKEWQLHVRRDHIPYRKDCRHCVQASTGKPHRRVSHRSAYVLSADVAGPFRSKGVDTETNQHRFMLVCAYQFPKLPETSAKEHESVEEDTGAGIGDLFLEEDEEIAEGEDEARAADNPDEEDPGNGDEEELTAEEREAKEATEPLKFSVAYFVRPLRGRKSSDVLRALQEVYIDVKMLGLPVCRLHADRAREFRTAAVMEWAAARDVQITRTEGDSPAQNGVAEQAVKYIKSRTRILLSSAQERSGREAKEVKTWWPMAAETAALRQRSLVFGQDLNPPAGFGSQVYVKRKKYGAEARDLDPKWGNAVYLGPARDVPGGHVVLTEDDHLWNTCNVRQLPDVPMESDPSTMATRRRVGGKKSPPAVIPIGYAKLVRTDPVTSISLNKVLCETEKVRDKRSVARVEFLPAGDHMKSLAQVSWEREWFSLDDCLHLLEDISFRKPNQTRVANAWGDPGPDVYVAFGAYQHGGFVALTKATEHFEYLTKYLVGFLKHHAGAGDPFTSVVVARNLGTKLHKDKYNIHGRRNITISFGSFSGGGVWIEGEHGDHPRQEQQLPNGDVACGTVLPSKDAILKFDPRRWHSSMPWTGKKWTVIGYCNRGINRLEPRDVQRLRNYGFPLPDLPTATLSSMRSIDDVIEYDYCETEDEEEYYDIETIGEERLMRLRRLLDEEERIESCRLGSENLDEREAVNLVNVRAMKLCEQLEAKDLEHYDGADPMDAVEWFRLCRLVEGGEQHGVEDLLRHLEVIADGVTKPQDQTESFDGVLTKPQDQTESFDGVLTKPQDQTESFDGASTRRGSHKGKRKIKVMLVDNLFKRKARLVICGNFEKHITEELYAGGCQTESLRVMISQAASRRTWDAAVTDIRNAFLLAPMSTDAVYGLRFPKVFILALGQEWEGLYRVDRALYGFRRSPRLWGTYRDGRLRTARIKVGTRIAVLKRLTADENIWQVLVLKPVSDEPDYVAAYVVVYVDDIMYLGPPEGEFEQMVYDESSLRAAQRVTGELLWLSTKSRPDLMHTVATMSSLCLRDPILVERIGKRALAFLYGTSQYVLMFRGEGEGPHDVKAFSDASFSPSGGRSIGCSLITYNSNPVAWRAGKQSLTSLSTAESELIEAVAATQLLAGVGSLTEEINSEVICRTLLVDNSAAVGLCTDAPGTWRTRHLRVRAGALREAVREGQISVAHIAGALQKADLGTKAFDAVRLFDLMNQWGLVNYEDGCVAAVLGLNEPTSNVTASNTARTKLEMVWVSALTRVVLALACLTCPATAKTVRPPREKPDLEVTFPWELYGMIFLLVVTGIAVWECVKRVWSRLYPEEIESKEARRLRKLQSAVREELHGMGLAAGPTATSSSRTSSARSAPVPTYASDSEDIPPPPPPYPTGGLEDLPELEELRSYTRRSKEEYISSSEAADMEGEEECW</sequence>
<feature type="region of interest" description="Disordered" evidence="2">
    <location>
        <begin position="423"/>
        <end position="476"/>
    </location>
</feature>
<comment type="caution">
    <text evidence="4">The sequence shown here is derived from an EMBL/GenBank/DDBJ whole genome shotgun (WGS) entry which is preliminary data.</text>
</comment>
<feature type="compositionally biased region" description="Low complexity" evidence="2">
    <location>
        <begin position="425"/>
        <end position="446"/>
    </location>
</feature>
<dbReference type="GO" id="GO:0008270">
    <property type="term" value="F:zinc ion binding"/>
    <property type="evidence" value="ECO:0007669"/>
    <property type="project" value="UniProtKB-KW"/>
</dbReference>
<feature type="domain" description="C3H1-type" evidence="3">
    <location>
        <begin position="471"/>
        <end position="499"/>
    </location>
</feature>
<feature type="compositionally biased region" description="Basic and acidic residues" evidence="2">
    <location>
        <begin position="2462"/>
        <end position="2475"/>
    </location>
</feature>
<feature type="compositionally biased region" description="Low complexity" evidence="2">
    <location>
        <begin position="572"/>
        <end position="587"/>
    </location>
</feature>
<gene>
    <name evidence="4" type="primary">GIP</name>
    <name evidence="4" type="ORF">AK812_SmicGene26534</name>
</gene>
<evidence type="ECO:0000259" key="3">
    <source>
        <dbReference type="PROSITE" id="PS50103"/>
    </source>
</evidence>
<reference evidence="4 5" key="1">
    <citation type="submission" date="2016-02" db="EMBL/GenBank/DDBJ databases">
        <title>Genome analysis of coral dinoflagellate symbionts highlights evolutionary adaptations to a symbiotic lifestyle.</title>
        <authorList>
            <person name="Aranda M."/>
            <person name="Li Y."/>
            <person name="Liew Y.J."/>
            <person name="Baumgarten S."/>
            <person name="Simakov O."/>
            <person name="Wilson M."/>
            <person name="Piel J."/>
            <person name="Ashoor H."/>
            <person name="Bougouffa S."/>
            <person name="Bajic V.B."/>
            <person name="Ryu T."/>
            <person name="Ravasi T."/>
            <person name="Bayer T."/>
            <person name="Micklem G."/>
            <person name="Kim H."/>
            <person name="Bhak J."/>
            <person name="Lajeunesse T.C."/>
            <person name="Voolstra C.R."/>
        </authorList>
    </citation>
    <scope>NUCLEOTIDE SEQUENCE [LARGE SCALE GENOMIC DNA]</scope>
    <source>
        <strain evidence="4 5">CCMP2467</strain>
    </source>
</reference>
<evidence type="ECO:0000256" key="2">
    <source>
        <dbReference type="SAM" id="MobiDB-lite"/>
    </source>
</evidence>
<dbReference type="PROSITE" id="PS50103">
    <property type="entry name" value="ZF_C3H1"/>
    <property type="match status" value="1"/>
</dbReference>